<comment type="caution">
    <text evidence="2">The sequence shown here is derived from an EMBL/GenBank/DDBJ whole genome shotgun (WGS) entry which is preliminary data.</text>
</comment>
<sequence length="237" mass="25214">MTSRVGPPLAAADRPGRIRLRVTAFLLLALWGVAVATAGCARDQAPGSEGTTAAPVPAQRTGSTGTGSLDAALLPSTWLGAGWREGPTPPEEPPWPWLQADCPTYRNEDYPAQGYRRDAVQRRFHHAQSSLTATHVVEAYEPGWAARAITDVRRVVGTCAEYPVLGGALSFAVVEADFPAEDTLLVRGRIESPGAPDRVTLFVTVRRGDLLSTLNFPDPTDEQAAYAAATKLGDLLG</sequence>
<dbReference type="RefSeq" id="WP_377430466.1">
    <property type="nucleotide sequence ID" value="NZ_JBHSPR010000053.1"/>
</dbReference>
<feature type="region of interest" description="Disordered" evidence="1">
    <location>
        <begin position="43"/>
        <end position="67"/>
    </location>
</feature>
<name>A0ABW1KKJ2_9ACTN</name>
<keyword evidence="3" id="KW-1185">Reference proteome</keyword>
<organism evidence="2 3">
    <name type="scientific">Plantactinospora solaniradicis</name>
    <dbReference type="NCBI Taxonomy" id="1723736"/>
    <lineage>
        <taxon>Bacteria</taxon>
        <taxon>Bacillati</taxon>
        <taxon>Actinomycetota</taxon>
        <taxon>Actinomycetes</taxon>
        <taxon>Micromonosporales</taxon>
        <taxon>Micromonosporaceae</taxon>
        <taxon>Plantactinospora</taxon>
    </lineage>
</organism>
<evidence type="ECO:0000313" key="2">
    <source>
        <dbReference type="EMBL" id="MFC6021796.1"/>
    </source>
</evidence>
<evidence type="ECO:0000313" key="3">
    <source>
        <dbReference type="Proteomes" id="UP001596203"/>
    </source>
</evidence>
<dbReference type="EMBL" id="JBHSPR010000053">
    <property type="protein sequence ID" value="MFC6021796.1"/>
    <property type="molecule type" value="Genomic_DNA"/>
</dbReference>
<evidence type="ECO:0000256" key="1">
    <source>
        <dbReference type="SAM" id="MobiDB-lite"/>
    </source>
</evidence>
<proteinExistence type="predicted"/>
<evidence type="ECO:0008006" key="4">
    <source>
        <dbReference type="Google" id="ProtNLM"/>
    </source>
</evidence>
<reference evidence="3" key="1">
    <citation type="journal article" date="2019" name="Int. J. Syst. Evol. Microbiol.">
        <title>The Global Catalogue of Microorganisms (GCM) 10K type strain sequencing project: providing services to taxonomists for standard genome sequencing and annotation.</title>
        <authorList>
            <consortium name="The Broad Institute Genomics Platform"/>
            <consortium name="The Broad Institute Genome Sequencing Center for Infectious Disease"/>
            <person name="Wu L."/>
            <person name="Ma J."/>
        </authorList>
    </citation>
    <scope>NUCLEOTIDE SEQUENCE [LARGE SCALE GENOMIC DNA]</scope>
    <source>
        <strain evidence="3">ZS-35-S2</strain>
    </source>
</reference>
<dbReference type="Proteomes" id="UP001596203">
    <property type="component" value="Unassembled WGS sequence"/>
</dbReference>
<gene>
    <name evidence="2" type="ORF">ACFP2T_37240</name>
</gene>
<accession>A0ABW1KKJ2</accession>
<protein>
    <recommendedName>
        <fullName evidence="4">Sensor domain-containing protein</fullName>
    </recommendedName>
</protein>